<dbReference type="InterPro" id="IPR000719">
    <property type="entry name" value="Prot_kinase_dom"/>
</dbReference>
<name>A0A7R8X082_9CRUS</name>
<feature type="region of interest" description="Disordered" evidence="4">
    <location>
        <begin position="423"/>
        <end position="447"/>
    </location>
</feature>
<dbReference type="OrthoDB" id="1034557at2759"/>
<dbReference type="InterPro" id="IPR011009">
    <property type="entry name" value="Kinase-like_dom_sf"/>
</dbReference>
<dbReference type="Gene3D" id="3.30.200.20">
    <property type="entry name" value="Phosphorylase Kinase, domain 1"/>
    <property type="match status" value="1"/>
</dbReference>
<feature type="compositionally biased region" description="Low complexity" evidence="4">
    <location>
        <begin position="431"/>
        <end position="444"/>
    </location>
</feature>
<dbReference type="SUPFAM" id="SSF56112">
    <property type="entry name" value="Protein kinase-like (PK-like)"/>
    <property type="match status" value="1"/>
</dbReference>
<keyword evidence="2" id="KW-0963">Cytoplasm</keyword>
<dbReference type="FunFam" id="3.30.200.20:FF:000098">
    <property type="entry name" value="Nuclear receptor-binding protein 1"/>
    <property type="match status" value="1"/>
</dbReference>
<organism evidence="6">
    <name type="scientific">Darwinula stevensoni</name>
    <dbReference type="NCBI Taxonomy" id="69355"/>
    <lineage>
        <taxon>Eukaryota</taxon>
        <taxon>Metazoa</taxon>
        <taxon>Ecdysozoa</taxon>
        <taxon>Arthropoda</taxon>
        <taxon>Crustacea</taxon>
        <taxon>Oligostraca</taxon>
        <taxon>Ostracoda</taxon>
        <taxon>Podocopa</taxon>
        <taxon>Podocopida</taxon>
        <taxon>Darwinulocopina</taxon>
        <taxon>Darwinuloidea</taxon>
        <taxon>Darwinulidae</taxon>
        <taxon>Darwinula</taxon>
    </lineage>
</organism>
<dbReference type="GO" id="GO:0005737">
    <property type="term" value="C:cytoplasm"/>
    <property type="evidence" value="ECO:0007669"/>
    <property type="project" value="UniProtKB-SubCell"/>
</dbReference>
<dbReference type="PROSITE" id="PS50011">
    <property type="entry name" value="PROTEIN_KINASE_DOM"/>
    <property type="match status" value="1"/>
</dbReference>
<accession>A0A7R8X082</accession>
<dbReference type="GO" id="GO:0004672">
    <property type="term" value="F:protein kinase activity"/>
    <property type="evidence" value="ECO:0007669"/>
    <property type="project" value="InterPro"/>
</dbReference>
<feature type="region of interest" description="Disordered" evidence="4">
    <location>
        <begin position="1"/>
        <end position="46"/>
    </location>
</feature>
<dbReference type="InterPro" id="IPR050588">
    <property type="entry name" value="WNK_Ser-Thr_kinase"/>
</dbReference>
<evidence type="ECO:0000256" key="4">
    <source>
        <dbReference type="SAM" id="MobiDB-lite"/>
    </source>
</evidence>
<dbReference type="EMBL" id="LR899633">
    <property type="protein sequence ID" value="CAD7241274.1"/>
    <property type="molecule type" value="Genomic_DNA"/>
</dbReference>
<protein>
    <recommendedName>
        <fullName evidence="5">Protein kinase domain-containing protein</fullName>
    </recommendedName>
</protein>
<feature type="compositionally biased region" description="Acidic residues" evidence="4">
    <location>
        <begin position="21"/>
        <end position="30"/>
    </location>
</feature>
<gene>
    <name evidence="6" type="ORF">DSTB1V02_LOCUS1274</name>
</gene>
<evidence type="ECO:0000313" key="7">
    <source>
        <dbReference type="Proteomes" id="UP000677054"/>
    </source>
</evidence>
<dbReference type="Proteomes" id="UP000677054">
    <property type="component" value="Unassembled WGS sequence"/>
</dbReference>
<evidence type="ECO:0000256" key="1">
    <source>
        <dbReference type="ARBA" id="ARBA00004496"/>
    </source>
</evidence>
<evidence type="ECO:0000259" key="5">
    <source>
        <dbReference type="PROSITE" id="PS50011"/>
    </source>
</evidence>
<feature type="region of interest" description="Disordered" evidence="4">
    <location>
        <begin position="255"/>
        <end position="291"/>
    </location>
</feature>
<evidence type="ECO:0000256" key="2">
    <source>
        <dbReference type="ARBA" id="ARBA00022490"/>
    </source>
</evidence>
<dbReference type="Gene3D" id="1.10.510.10">
    <property type="entry name" value="Transferase(Phosphotransferase) domain 1"/>
    <property type="match status" value="1"/>
</dbReference>
<evidence type="ECO:0000313" key="6">
    <source>
        <dbReference type="EMBL" id="CAD7241274.1"/>
    </source>
</evidence>
<dbReference type="PANTHER" id="PTHR13902">
    <property type="entry name" value="SERINE/THREONINE-PROTEIN KINASE WNK WITH NO LYSINE -RELATED"/>
    <property type="match status" value="1"/>
</dbReference>
<feature type="domain" description="Protein kinase" evidence="5">
    <location>
        <begin position="41"/>
        <end position="335"/>
    </location>
</feature>
<comment type="subcellular location">
    <subcellularLocation>
        <location evidence="1">Cytoplasm</location>
    </subcellularLocation>
</comment>
<dbReference type="EMBL" id="CAJPEV010000116">
    <property type="protein sequence ID" value="CAG0880838.1"/>
    <property type="molecule type" value="Genomic_DNA"/>
</dbReference>
<feature type="compositionally biased region" description="Polar residues" evidence="4">
    <location>
        <begin position="257"/>
        <end position="267"/>
    </location>
</feature>
<reference evidence="6" key="1">
    <citation type="submission" date="2020-11" db="EMBL/GenBank/DDBJ databases">
        <authorList>
            <person name="Tran Van P."/>
        </authorList>
    </citation>
    <scope>NUCLEOTIDE SEQUENCE</scope>
</reference>
<sequence length="558" mass="62206">MAKSHGNSPPCDKSPGTVSGDDSDEDDVMEESPCGRYLKRREEVQQRDVPGMDSAYLAMDTEEGVEVVWNEVKFSERKDFKSQEEKIRQVFNNLTQLEHPNIIKFHKYWIDHVNEKPRVVFVTEYMSSGSLKQFLKRTKRNVKKLPLQAWKRWCIQILSALSYLHSCSPPIIHGDLNCDTIFIQHNGPVKIGSVAPDAIHYHVKTCRNNMTNMYFVAPEYGNSGPMTPAMDIYSFGWCALEMATFGIYGMNGDRDGCQSQGNPGTPTSGSSQNPLSLPPPPSSSQSAGGPITEEHLNRTLASLENPLQQDLIRQCLQKEPKLRPSARQLLFHPILFEVHSLKLLAAHALLRSARFTPESVVDEAVQKHYGPEKPIAEISHPDGRTGVTYTLADIPVIEKLEKFIEDVKFGIYPLTAFALSQGPLPRTRATSPESSESVKSSDSPVPKDVENRRIINMMCNVKSTPDRVALSMTILLRMDDNMNRQLTCDVMPNETAAILANELVHYGLINEADLAKLVALIDDTLKNYIPGVSNLPMHHSPVIPVSSLYQAPMKATGS</sequence>
<keyword evidence="3" id="KW-0597">Phosphoprotein</keyword>
<dbReference type="GO" id="GO:0005524">
    <property type="term" value="F:ATP binding"/>
    <property type="evidence" value="ECO:0007669"/>
    <property type="project" value="InterPro"/>
</dbReference>
<dbReference type="Pfam" id="PF00069">
    <property type="entry name" value="Pkinase"/>
    <property type="match status" value="1"/>
</dbReference>
<dbReference type="AlphaFoldDB" id="A0A7R8X082"/>
<keyword evidence="7" id="KW-1185">Reference proteome</keyword>
<evidence type="ECO:0000256" key="3">
    <source>
        <dbReference type="ARBA" id="ARBA00022553"/>
    </source>
</evidence>
<proteinExistence type="predicted"/>